<gene>
    <name evidence="1" type="ORF">T07_9220</name>
</gene>
<name>A0A0V0RI33_9BILA</name>
<dbReference type="EMBL" id="JYDL01000170">
    <property type="protein sequence ID" value="KRX14139.1"/>
    <property type="molecule type" value="Genomic_DNA"/>
</dbReference>
<reference evidence="1 2" key="1">
    <citation type="submission" date="2015-01" db="EMBL/GenBank/DDBJ databases">
        <title>Evolution of Trichinella species and genotypes.</title>
        <authorList>
            <person name="Korhonen P.K."/>
            <person name="Edoardo P."/>
            <person name="Giuseppe L.R."/>
            <person name="Gasser R.B."/>
        </authorList>
    </citation>
    <scope>NUCLEOTIDE SEQUENCE [LARGE SCALE GENOMIC DNA]</scope>
    <source>
        <strain evidence="1">ISS37</strain>
    </source>
</reference>
<protein>
    <submittedName>
        <fullName evidence="1">Uncharacterized protein</fullName>
    </submittedName>
</protein>
<sequence>MAKIHCHTMLVISDLVCFEICYLTHCGIENFHPKHNKYYWSRPLLLNGHVSALYLQCSN</sequence>
<organism evidence="1 2">
    <name type="scientific">Trichinella nelsoni</name>
    <dbReference type="NCBI Taxonomy" id="6336"/>
    <lineage>
        <taxon>Eukaryota</taxon>
        <taxon>Metazoa</taxon>
        <taxon>Ecdysozoa</taxon>
        <taxon>Nematoda</taxon>
        <taxon>Enoplea</taxon>
        <taxon>Dorylaimia</taxon>
        <taxon>Trichinellida</taxon>
        <taxon>Trichinellidae</taxon>
        <taxon>Trichinella</taxon>
    </lineage>
</organism>
<dbReference type="Proteomes" id="UP000054630">
    <property type="component" value="Unassembled WGS sequence"/>
</dbReference>
<keyword evidence="2" id="KW-1185">Reference proteome</keyword>
<dbReference type="OrthoDB" id="10560864at2759"/>
<evidence type="ECO:0000313" key="1">
    <source>
        <dbReference type="EMBL" id="KRX14139.1"/>
    </source>
</evidence>
<comment type="caution">
    <text evidence="1">The sequence shown here is derived from an EMBL/GenBank/DDBJ whole genome shotgun (WGS) entry which is preliminary data.</text>
</comment>
<dbReference type="AlphaFoldDB" id="A0A0V0RI33"/>
<accession>A0A0V0RI33</accession>
<evidence type="ECO:0000313" key="2">
    <source>
        <dbReference type="Proteomes" id="UP000054630"/>
    </source>
</evidence>
<proteinExistence type="predicted"/>